<name>A0ABS8HT72_9FIRM</name>
<keyword evidence="1" id="KW-0472">Membrane</keyword>
<evidence type="ECO:0000313" key="3">
    <source>
        <dbReference type="Proteomes" id="UP001165492"/>
    </source>
</evidence>
<sequence>MKGNLVSSRIAYIFEFFSSEKRMVATTWITTEFLAAGIIGQIISSAVITFVGASVGPFCLGKNDRRRWN</sequence>
<accession>A0ABS8HT72</accession>
<dbReference type="EMBL" id="JAJHJB010000009">
    <property type="protein sequence ID" value="MCC5465413.1"/>
    <property type="molecule type" value="Genomic_DNA"/>
</dbReference>
<keyword evidence="1" id="KW-1133">Transmembrane helix</keyword>
<protein>
    <submittedName>
        <fullName evidence="2">Uncharacterized protein</fullName>
    </submittedName>
</protein>
<keyword evidence="1" id="KW-0812">Transmembrane</keyword>
<evidence type="ECO:0000256" key="1">
    <source>
        <dbReference type="SAM" id="Phobius"/>
    </source>
</evidence>
<organism evidence="2 3">
    <name type="scientific">Pelosinus baikalensis</name>
    <dbReference type="NCBI Taxonomy" id="2892015"/>
    <lineage>
        <taxon>Bacteria</taxon>
        <taxon>Bacillati</taxon>
        <taxon>Bacillota</taxon>
        <taxon>Negativicutes</taxon>
        <taxon>Selenomonadales</taxon>
        <taxon>Sporomusaceae</taxon>
        <taxon>Pelosinus</taxon>
    </lineage>
</organism>
<feature type="transmembrane region" description="Helical" evidence="1">
    <location>
        <begin position="33"/>
        <end position="60"/>
    </location>
</feature>
<proteinExistence type="predicted"/>
<reference evidence="2" key="1">
    <citation type="submission" date="2021-11" db="EMBL/GenBank/DDBJ databases">
        <title>Description of a new species Pelosinus isolated from the bottom sediments of Lake Baikal.</title>
        <authorList>
            <person name="Zakharyuk A."/>
        </authorList>
    </citation>
    <scope>NUCLEOTIDE SEQUENCE</scope>
    <source>
        <strain evidence="2">Bkl1</strain>
    </source>
</reference>
<evidence type="ECO:0000313" key="2">
    <source>
        <dbReference type="EMBL" id="MCC5465413.1"/>
    </source>
</evidence>
<keyword evidence="3" id="KW-1185">Reference proteome</keyword>
<comment type="caution">
    <text evidence="2">The sequence shown here is derived from an EMBL/GenBank/DDBJ whole genome shotgun (WGS) entry which is preliminary data.</text>
</comment>
<dbReference type="Proteomes" id="UP001165492">
    <property type="component" value="Unassembled WGS sequence"/>
</dbReference>
<gene>
    <name evidence="2" type="ORF">LMF89_08570</name>
</gene>
<dbReference type="RefSeq" id="WP_229534665.1">
    <property type="nucleotide sequence ID" value="NZ_JAJHJB010000009.1"/>
</dbReference>